<dbReference type="OrthoDB" id="21471at2759"/>
<evidence type="ECO:0000256" key="2">
    <source>
        <dbReference type="SAM" id="MobiDB-lite"/>
    </source>
</evidence>
<accession>W3WGM7</accession>
<feature type="region of interest" description="Disordered" evidence="2">
    <location>
        <begin position="383"/>
        <end position="428"/>
    </location>
</feature>
<dbReference type="RefSeq" id="XP_007842027.1">
    <property type="nucleotide sequence ID" value="XM_007843836.1"/>
</dbReference>
<reference evidence="4" key="1">
    <citation type="journal article" date="2015" name="BMC Genomics">
        <title>Genomic and transcriptomic analysis of the endophytic fungus Pestalotiopsis fici reveals its lifestyle and high potential for synthesis of natural products.</title>
        <authorList>
            <person name="Wang X."/>
            <person name="Zhang X."/>
            <person name="Liu L."/>
            <person name="Xiang M."/>
            <person name="Wang W."/>
            <person name="Sun X."/>
            <person name="Che Y."/>
            <person name="Guo L."/>
            <person name="Liu G."/>
            <person name="Guo L."/>
            <person name="Wang C."/>
            <person name="Yin W.B."/>
            <person name="Stadler M."/>
            <person name="Zhang X."/>
            <person name="Liu X."/>
        </authorList>
    </citation>
    <scope>NUCLEOTIDE SEQUENCE [LARGE SCALE GENOMIC DNA]</scope>
    <source>
        <strain evidence="4">W106-1 / CGMCC3.15140</strain>
    </source>
</reference>
<feature type="compositionally biased region" description="Low complexity" evidence="2">
    <location>
        <begin position="772"/>
        <end position="789"/>
    </location>
</feature>
<evidence type="ECO:0000313" key="4">
    <source>
        <dbReference type="Proteomes" id="UP000030651"/>
    </source>
</evidence>
<feature type="region of interest" description="Disordered" evidence="2">
    <location>
        <begin position="192"/>
        <end position="229"/>
    </location>
</feature>
<keyword evidence="4" id="KW-1185">Reference proteome</keyword>
<dbReference type="PANTHER" id="PTHR31315">
    <property type="entry name" value="PROTEIN SIP5"/>
    <property type="match status" value="1"/>
</dbReference>
<gene>
    <name evidence="3" type="ORF">PFICI_15255</name>
</gene>
<dbReference type="InParanoid" id="W3WGM7"/>
<evidence type="ECO:0000256" key="1">
    <source>
        <dbReference type="ARBA" id="ARBA00010402"/>
    </source>
</evidence>
<dbReference type="GO" id="GO:0005737">
    <property type="term" value="C:cytoplasm"/>
    <property type="evidence" value="ECO:0007669"/>
    <property type="project" value="TreeGrafter"/>
</dbReference>
<dbReference type="STRING" id="1229662.W3WGM7"/>
<feature type="compositionally biased region" description="Basic and acidic residues" evidence="2">
    <location>
        <begin position="544"/>
        <end position="567"/>
    </location>
</feature>
<protein>
    <recommendedName>
        <fullName evidence="5">Protein sip5</fullName>
    </recommendedName>
</protein>
<dbReference type="Proteomes" id="UP000030651">
    <property type="component" value="Unassembled WGS sequence"/>
</dbReference>
<feature type="compositionally biased region" description="Low complexity" evidence="2">
    <location>
        <begin position="574"/>
        <end position="596"/>
    </location>
</feature>
<organism evidence="3 4">
    <name type="scientific">Pestalotiopsis fici (strain W106-1 / CGMCC3.15140)</name>
    <dbReference type="NCBI Taxonomy" id="1229662"/>
    <lineage>
        <taxon>Eukaryota</taxon>
        <taxon>Fungi</taxon>
        <taxon>Dikarya</taxon>
        <taxon>Ascomycota</taxon>
        <taxon>Pezizomycotina</taxon>
        <taxon>Sordariomycetes</taxon>
        <taxon>Xylariomycetidae</taxon>
        <taxon>Amphisphaeriales</taxon>
        <taxon>Sporocadaceae</taxon>
        <taxon>Pestalotiopsis</taxon>
    </lineage>
</organism>
<feature type="region of interest" description="Disordered" evidence="2">
    <location>
        <begin position="464"/>
        <end position="722"/>
    </location>
</feature>
<feature type="compositionally biased region" description="Low complexity" evidence="2">
    <location>
        <begin position="383"/>
        <end position="406"/>
    </location>
</feature>
<feature type="region of interest" description="Disordered" evidence="2">
    <location>
        <begin position="316"/>
        <end position="338"/>
    </location>
</feature>
<feature type="compositionally biased region" description="Low complexity" evidence="2">
    <location>
        <begin position="209"/>
        <end position="229"/>
    </location>
</feature>
<feature type="region of interest" description="Disordered" evidence="2">
    <location>
        <begin position="1"/>
        <end position="81"/>
    </location>
</feature>
<name>W3WGM7_PESFW</name>
<feature type="compositionally biased region" description="Basic and acidic residues" evidence="2">
    <location>
        <begin position="517"/>
        <end position="526"/>
    </location>
</feature>
<dbReference type="CDD" id="cd24139">
    <property type="entry name" value="SIP5-like"/>
    <property type="match status" value="1"/>
</dbReference>
<dbReference type="PANTHER" id="PTHR31315:SF1">
    <property type="entry name" value="PROTEIN SIP5"/>
    <property type="match status" value="1"/>
</dbReference>
<feature type="compositionally biased region" description="Polar residues" evidence="2">
    <location>
        <begin position="605"/>
        <end position="633"/>
    </location>
</feature>
<evidence type="ECO:0008006" key="5">
    <source>
        <dbReference type="Google" id="ProtNLM"/>
    </source>
</evidence>
<feature type="compositionally biased region" description="Basic and acidic residues" evidence="2">
    <location>
        <begin position="752"/>
        <end position="771"/>
    </location>
</feature>
<feature type="compositionally biased region" description="Polar residues" evidence="2">
    <location>
        <begin position="323"/>
        <end position="336"/>
    </location>
</feature>
<feature type="compositionally biased region" description="Polar residues" evidence="2">
    <location>
        <begin position="412"/>
        <end position="423"/>
    </location>
</feature>
<dbReference type="InterPro" id="IPR039301">
    <property type="entry name" value="Sip5/DA2"/>
</dbReference>
<feature type="compositionally biased region" description="Basic and acidic residues" evidence="2">
    <location>
        <begin position="57"/>
        <end position="81"/>
    </location>
</feature>
<dbReference type="FunCoup" id="W3WGM7">
    <property type="interactions" value="44"/>
</dbReference>
<feature type="compositionally biased region" description="Basic and acidic residues" evidence="2">
    <location>
        <begin position="1"/>
        <end position="17"/>
    </location>
</feature>
<proteinExistence type="inferred from homology"/>
<feature type="compositionally biased region" description="Polar residues" evidence="2">
    <location>
        <begin position="197"/>
        <end position="208"/>
    </location>
</feature>
<feature type="region of interest" description="Disordered" evidence="2">
    <location>
        <begin position="736"/>
        <end position="870"/>
    </location>
</feature>
<dbReference type="EMBL" id="KI912124">
    <property type="protein sequence ID" value="ETS73080.1"/>
    <property type="molecule type" value="Genomic_DNA"/>
</dbReference>
<feature type="compositionally biased region" description="Polar residues" evidence="2">
    <location>
        <begin position="790"/>
        <end position="828"/>
    </location>
</feature>
<feature type="compositionally biased region" description="Low complexity" evidence="2">
    <location>
        <begin position="492"/>
        <end position="508"/>
    </location>
</feature>
<comment type="similarity">
    <text evidence="1">Belongs to the SIP5 family.</text>
</comment>
<dbReference type="AlphaFoldDB" id="W3WGM7"/>
<feature type="compositionally biased region" description="Low complexity" evidence="2">
    <location>
        <begin position="671"/>
        <end position="684"/>
    </location>
</feature>
<dbReference type="HOGENOM" id="CLU_009068_1_0_1"/>
<dbReference type="KEGG" id="pfy:PFICI_15255"/>
<dbReference type="GeneID" id="19280268"/>
<dbReference type="OMA" id="CFLTYPP"/>
<feature type="compositionally biased region" description="Basic and acidic residues" evidence="2">
    <location>
        <begin position="861"/>
        <end position="870"/>
    </location>
</feature>
<evidence type="ECO:0000313" key="3">
    <source>
        <dbReference type="EMBL" id="ETS73080.1"/>
    </source>
</evidence>
<sequence length="870" mass="93156">MGNAHTKEAREGGRGGRYDAAASPFGAGPSTSERSARRSNRRELSALEVLTGGSSNARREQPDAPFERRETKQEREARRLERERVARVKERERSMKEEHVDGGFLVTMGVYTASEDFSKPIVRQLQIERKIAPFWRGLDDFRDDWAEHQIIAAARGLDIPPADEVPEDLVPQPRPVESPSTSLQNLNNLTVPMGGRTLSTASDKTGSNPGSAVASPTSPAPPKLSSSLKSPHKAIAGVLSLSSRNGSQQDITPREINLPNDPFVNGSPLEVVLYKDGTECPICCMYYPRYLNKTRCCDQFICSECFVQIKRPDPHLPDHHPDQQNSSEPQQSNTEEQSGELVMEAACCPYCTQTEFGVTYEPPAFRRGLAYAFTPPGLGSMGTAMSSSSSLGSSLSPTSATTPGTSNRRRAQSLSANDPNVISTDRIRPDWTTKLNAARQQQRRRAAAADALHHAAFVMNQNESSRSLFGRSSRFSRRQGGGDSPGSTSNVGTSGQGPEPSQGPEPGTRSSSARTGPSRERIDAAHLESMMMAEAIRLSLADEEERRKKAEKEAKKEAKKKEKEERKASKRKSSIYGASEGGSSASASTLSLSLGFGRKRGNSAAGAQNQRAEGIPTTASVSSGQPTETTTNADAAAGSNGKGKAVERTEDSTLPIPISQPSRGSSHLRHISNASSISSSGAESVQEGYGNREDGVPEEAGASKVSLSGGKSEDEGTGTESMFNFRSLAEMVGVPLDGEEAAAKSQHISRPRHGDNDSDKASEEHHEHVEHVGPAVTTAPTGTAEEVAGSSSSSLNAPRESLGTTSLKVDTQQAQPAMGSEMSSTSERVQPPPSVMITPETPAPVDDNEDDDSKQLGYSNRLERSSEVAQ</sequence>
<dbReference type="eggNOG" id="KOG2789">
    <property type="taxonomic scope" value="Eukaryota"/>
</dbReference>
<feature type="compositionally biased region" description="Low complexity" evidence="2">
    <location>
        <begin position="464"/>
        <end position="473"/>
    </location>
</feature>